<dbReference type="CDD" id="cd00077">
    <property type="entry name" value="HDc"/>
    <property type="match status" value="1"/>
</dbReference>
<dbReference type="InterPro" id="IPR037522">
    <property type="entry name" value="HD_GYP_dom"/>
</dbReference>
<dbReference type="PROSITE" id="PS51832">
    <property type="entry name" value="HD_GYP"/>
    <property type="match status" value="1"/>
</dbReference>
<dbReference type="PANTHER" id="PTHR43155:SF2">
    <property type="entry name" value="CYCLIC DI-GMP PHOSPHODIESTERASE PA4108"/>
    <property type="match status" value="1"/>
</dbReference>
<proteinExistence type="predicted"/>
<dbReference type="InterPro" id="IPR021812">
    <property type="entry name" value="DUF3391"/>
</dbReference>
<dbReference type="EMBL" id="CP071793">
    <property type="protein sequence ID" value="QTD48078.1"/>
    <property type="molecule type" value="Genomic_DNA"/>
</dbReference>
<name>A0A8A4TH64_SULCO</name>
<dbReference type="SUPFAM" id="SSF109604">
    <property type="entry name" value="HD-domain/PDEase-like"/>
    <property type="match status" value="1"/>
</dbReference>
<feature type="domain" description="HD-GYP" evidence="1">
    <location>
        <begin position="124"/>
        <end position="319"/>
    </location>
</feature>
<protein>
    <submittedName>
        <fullName evidence="2">DUF3391 domain-containing protein</fullName>
    </submittedName>
</protein>
<dbReference type="AlphaFoldDB" id="A0A8A4TH64"/>
<evidence type="ECO:0000259" key="1">
    <source>
        <dbReference type="PROSITE" id="PS51832"/>
    </source>
</evidence>
<accession>A0A8A4TH64</accession>
<dbReference type="Gene3D" id="1.10.3210.10">
    <property type="entry name" value="Hypothetical protein af1432"/>
    <property type="match status" value="1"/>
</dbReference>
<reference evidence="2" key="1">
    <citation type="submission" date="2021-03" db="EMBL/GenBank/DDBJ databases">
        <title>Acanthopleuribacteraceae sp. M133.</title>
        <authorList>
            <person name="Wang G."/>
        </authorList>
    </citation>
    <scope>NUCLEOTIDE SEQUENCE</scope>
    <source>
        <strain evidence="2">M133</strain>
    </source>
</reference>
<dbReference type="NCBIfam" id="TIGR00277">
    <property type="entry name" value="HDIG"/>
    <property type="match status" value="1"/>
</dbReference>
<dbReference type="InterPro" id="IPR003607">
    <property type="entry name" value="HD/PDEase_dom"/>
</dbReference>
<dbReference type="InterPro" id="IPR006675">
    <property type="entry name" value="HDIG_dom"/>
</dbReference>
<keyword evidence="3" id="KW-1185">Reference proteome</keyword>
<organism evidence="2 3">
    <name type="scientific">Sulfidibacter corallicola</name>
    <dbReference type="NCBI Taxonomy" id="2818388"/>
    <lineage>
        <taxon>Bacteria</taxon>
        <taxon>Pseudomonadati</taxon>
        <taxon>Acidobacteriota</taxon>
        <taxon>Holophagae</taxon>
        <taxon>Acanthopleuribacterales</taxon>
        <taxon>Acanthopleuribacteraceae</taxon>
        <taxon>Sulfidibacter</taxon>
    </lineage>
</organism>
<dbReference type="KEGG" id="scor:J3U87_21040"/>
<gene>
    <name evidence="2" type="ORF">J3U87_21040</name>
</gene>
<evidence type="ECO:0000313" key="2">
    <source>
        <dbReference type="EMBL" id="QTD48078.1"/>
    </source>
</evidence>
<dbReference type="PANTHER" id="PTHR43155">
    <property type="entry name" value="CYCLIC DI-GMP PHOSPHODIESTERASE PA4108-RELATED"/>
    <property type="match status" value="1"/>
</dbReference>
<dbReference type="RefSeq" id="WP_237377740.1">
    <property type="nucleotide sequence ID" value="NZ_CP071793.1"/>
</dbReference>
<evidence type="ECO:0000313" key="3">
    <source>
        <dbReference type="Proteomes" id="UP000663929"/>
    </source>
</evidence>
<dbReference type="Pfam" id="PF11871">
    <property type="entry name" value="DUF3391"/>
    <property type="match status" value="1"/>
</dbReference>
<dbReference type="Proteomes" id="UP000663929">
    <property type="component" value="Chromosome"/>
</dbReference>
<dbReference type="Pfam" id="PF13487">
    <property type="entry name" value="HD_5"/>
    <property type="match status" value="1"/>
</dbReference>
<sequence>MRRKITIDQLRPGMYVVSTNRSWISVPFFRKNIRDEKVIAELRSYKVTDVIIDLDRGLDVGGHERAPAAPLVPGSPEAVQRHFGQAVEVHSMVLEQTCELMEEVSAGNAITEEQANQQVSLLMDQIFEDPQSMLCVSVLRSSDQGIFNHCVNLSILALFVGKSMNLGKGELLMLGKAALLHDIGKCMLPRELVARYHATGRASDQYQLHVVRGLNYLQKMKGLDPMVAQFAGEHHERPDGRGYPHGLKGDDISWYGKLAAVLNAYDDGVNRGTGGEAIDPREVLDRMRQEVGARFDAKAFSALEKCLGPYPPGTSLMLDSGEMAIAYEPNAAQPEHPKVLLLTRPDGTFREHPLPVPLGTSDCEDGLARGIVTSMTAADTNFNPIDFLANYSSKRP</sequence>